<evidence type="ECO:0000256" key="7">
    <source>
        <dbReference type="PIRSR" id="PIRSR606225-1"/>
    </source>
</evidence>
<dbReference type="InterPro" id="IPR002942">
    <property type="entry name" value="S4_RNA-bd"/>
</dbReference>
<comment type="catalytic activity">
    <reaction evidence="1">
        <text>uridine(955/2504/2580) in 23S rRNA = pseudouridine(955/2504/2580) in 23S rRNA</text>
        <dbReference type="Rhea" id="RHEA:42528"/>
        <dbReference type="Rhea" id="RHEA-COMP:10099"/>
        <dbReference type="Rhea" id="RHEA-COMP:10100"/>
        <dbReference type="ChEBI" id="CHEBI:65314"/>
        <dbReference type="ChEBI" id="CHEBI:65315"/>
        <dbReference type="EC" id="5.4.99.24"/>
    </reaction>
</comment>
<name>A0A520MZT8_9GAMM</name>
<dbReference type="GO" id="GO:0003723">
    <property type="term" value="F:RNA binding"/>
    <property type="evidence" value="ECO:0007669"/>
    <property type="project" value="UniProtKB-KW"/>
</dbReference>
<dbReference type="SUPFAM" id="SSF55174">
    <property type="entry name" value="Alpha-L RNA-binding motif"/>
    <property type="match status" value="1"/>
</dbReference>
<dbReference type="SMART" id="SM00363">
    <property type="entry name" value="S4"/>
    <property type="match status" value="1"/>
</dbReference>
<dbReference type="Pfam" id="PF01479">
    <property type="entry name" value="S4"/>
    <property type="match status" value="1"/>
</dbReference>
<comment type="similarity">
    <text evidence="3 9">Belongs to the pseudouridine synthase RluA family.</text>
</comment>
<dbReference type="PROSITE" id="PS01129">
    <property type="entry name" value="PSI_RLU"/>
    <property type="match status" value="1"/>
</dbReference>
<comment type="function">
    <text evidence="2">Responsible for synthesis of pseudouridine from uracil at positions 955, 2504 and 2580 in 23S ribosomal RNA.</text>
</comment>
<gene>
    <name evidence="11" type="ORF">EVA95_01510</name>
</gene>
<evidence type="ECO:0000256" key="2">
    <source>
        <dbReference type="ARBA" id="ARBA00002876"/>
    </source>
</evidence>
<dbReference type="InterPro" id="IPR020103">
    <property type="entry name" value="PsdUridine_synth_cat_dom_sf"/>
</dbReference>
<dbReference type="Pfam" id="PF00849">
    <property type="entry name" value="PseudoU_synth_2"/>
    <property type="match status" value="1"/>
</dbReference>
<comment type="catalytic activity">
    <reaction evidence="9">
        <text>a uridine in RNA = a pseudouridine in RNA</text>
        <dbReference type="Rhea" id="RHEA:48348"/>
        <dbReference type="Rhea" id="RHEA-COMP:12068"/>
        <dbReference type="Rhea" id="RHEA-COMP:12069"/>
        <dbReference type="ChEBI" id="CHEBI:65314"/>
        <dbReference type="ChEBI" id="CHEBI:65315"/>
    </reaction>
</comment>
<feature type="active site" evidence="7">
    <location>
        <position position="138"/>
    </location>
</feature>
<evidence type="ECO:0000256" key="4">
    <source>
        <dbReference type="ARBA" id="ARBA00022552"/>
    </source>
</evidence>
<dbReference type="InterPro" id="IPR006224">
    <property type="entry name" value="PsdUridine_synth_RluA-like_CS"/>
</dbReference>
<proteinExistence type="inferred from homology"/>
<protein>
    <recommendedName>
        <fullName evidence="9">Pseudouridine synthase</fullName>
        <ecNumber evidence="9">5.4.99.-</ecNumber>
    </recommendedName>
</protein>
<evidence type="ECO:0000256" key="3">
    <source>
        <dbReference type="ARBA" id="ARBA00010876"/>
    </source>
</evidence>
<keyword evidence="6 9" id="KW-0413">Isomerase</keyword>
<feature type="domain" description="RNA-binding S4" evidence="10">
    <location>
        <begin position="15"/>
        <end position="72"/>
    </location>
</feature>
<dbReference type="InterPro" id="IPR006225">
    <property type="entry name" value="PsdUridine_synth_RluC/D"/>
</dbReference>
<dbReference type="AlphaFoldDB" id="A0A520MZT8"/>
<dbReference type="CDD" id="cd00165">
    <property type="entry name" value="S4"/>
    <property type="match status" value="1"/>
</dbReference>
<evidence type="ECO:0000256" key="9">
    <source>
        <dbReference type="RuleBase" id="RU362028"/>
    </source>
</evidence>
<organism evidence="11 12">
    <name type="scientific">SAR86 cluster bacterium</name>
    <dbReference type="NCBI Taxonomy" id="2030880"/>
    <lineage>
        <taxon>Bacteria</taxon>
        <taxon>Pseudomonadati</taxon>
        <taxon>Pseudomonadota</taxon>
        <taxon>Gammaproteobacteria</taxon>
        <taxon>SAR86 cluster</taxon>
    </lineage>
</organism>
<evidence type="ECO:0000256" key="6">
    <source>
        <dbReference type="ARBA" id="ARBA00023235"/>
    </source>
</evidence>
<dbReference type="EC" id="5.4.99.-" evidence="9"/>
<dbReference type="PANTHER" id="PTHR21600:SF92">
    <property type="entry name" value="RIBOSOMAL LARGE SUBUNIT PSEUDOURIDINE SYNTHASE C"/>
    <property type="match status" value="1"/>
</dbReference>
<evidence type="ECO:0000256" key="5">
    <source>
        <dbReference type="ARBA" id="ARBA00022884"/>
    </source>
</evidence>
<dbReference type="CDD" id="cd02869">
    <property type="entry name" value="PseudoU_synth_RluA_like"/>
    <property type="match status" value="1"/>
</dbReference>
<keyword evidence="4" id="KW-0698">rRNA processing</keyword>
<accession>A0A520MZT8</accession>
<evidence type="ECO:0000256" key="1">
    <source>
        <dbReference type="ARBA" id="ARBA00000381"/>
    </source>
</evidence>
<dbReference type="Proteomes" id="UP000319384">
    <property type="component" value="Unassembled WGS sequence"/>
</dbReference>
<dbReference type="SUPFAM" id="SSF55120">
    <property type="entry name" value="Pseudouridine synthase"/>
    <property type="match status" value="1"/>
</dbReference>
<dbReference type="InterPro" id="IPR050188">
    <property type="entry name" value="RluA_PseudoU_synthase"/>
</dbReference>
<dbReference type="InterPro" id="IPR006145">
    <property type="entry name" value="PsdUridine_synth_RsuA/RluA"/>
</dbReference>
<dbReference type="GO" id="GO:0000455">
    <property type="term" value="P:enzyme-directed rRNA pseudouridine synthesis"/>
    <property type="evidence" value="ECO:0007669"/>
    <property type="project" value="UniProtKB-ARBA"/>
</dbReference>
<sequence length="295" mass="34030">MAVKNLIISDDDIDRRLDNYLISKFKYIPKSKIYNIIRKGEVRINSKRIKPSYKLKKEDLVRIPPYLENNIPESKNISTELIDSNINDKNILFYDNNYIILNKKNNISVHGGSKNYIGLIDVARQKFGENIDLCHRLDKTTSGCLVFGKNKHAVRNFNNALTSNKIKKTYSAILKGSFKGSRKIELEIYKNLNSKSKMSISYFKFKEKLRNTTLVDVELTTGRTHQIRIHASKINHPIIFDKKYGDNVFDKSLNIGNCNIALHSRSITFPNLNDKEIKVSCSPSNDFNKILQNLR</sequence>
<evidence type="ECO:0000256" key="8">
    <source>
        <dbReference type="PROSITE-ProRule" id="PRU00182"/>
    </source>
</evidence>
<dbReference type="PANTHER" id="PTHR21600">
    <property type="entry name" value="MITOCHONDRIAL RNA PSEUDOURIDINE SYNTHASE"/>
    <property type="match status" value="1"/>
</dbReference>
<dbReference type="EMBL" id="SHBH01000007">
    <property type="protein sequence ID" value="RZO26747.1"/>
    <property type="molecule type" value="Genomic_DNA"/>
</dbReference>
<dbReference type="NCBIfam" id="TIGR00005">
    <property type="entry name" value="rluA_subfam"/>
    <property type="match status" value="1"/>
</dbReference>
<dbReference type="PROSITE" id="PS50889">
    <property type="entry name" value="S4"/>
    <property type="match status" value="1"/>
</dbReference>
<dbReference type="GO" id="GO:0160141">
    <property type="term" value="F:23S rRNA pseudouridine(955/2504/2580) synthase activity"/>
    <property type="evidence" value="ECO:0007669"/>
    <property type="project" value="UniProtKB-EC"/>
</dbReference>
<keyword evidence="5 8" id="KW-0694">RNA-binding</keyword>
<evidence type="ECO:0000259" key="10">
    <source>
        <dbReference type="SMART" id="SM00363"/>
    </source>
</evidence>
<dbReference type="Gene3D" id="3.10.290.10">
    <property type="entry name" value="RNA-binding S4 domain"/>
    <property type="match status" value="1"/>
</dbReference>
<dbReference type="InterPro" id="IPR036986">
    <property type="entry name" value="S4_RNA-bd_sf"/>
</dbReference>
<evidence type="ECO:0000313" key="11">
    <source>
        <dbReference type="EMBL" id="RZO26747.1"/>
    </source>
</evidence>
<evidence type="ECO:0000313" key="12">
    <source>
        <dbReference type="Proteomes" id="UP000319384"/>
    </source>
</evidence>
<comment type="caution">
    <text evidence="11">The sequence shown here is derived from an EMBL/GenBank/DDBJ whole genome shotgun (WGS) entry which is preliminary data.</text>
</comment>
<reference evidence="11 12" key="1">
    <citation type="submission" date="2019-02" db="EMBL/GenBank/DDBJ databases">
        <title>Prokaryotic population dynamics and viral predation in marine succession experiment using metagenomics: the confinement effect.</title>
        <authorList>
            <person name="Haro-Moreno J.M."/>
            <person name="Rodriguez-Valera F."/>
            <person name="Lopez-Perez M."/>
        </authorList>
    </citation>
    <scope>NUCLEOTIDE SEQUENCE [LARGE SCALE GENOMIC DNA]</scope>
    <source>
        <strain evidence="11">MED-G162</strain>
    </source>
</reference>
<dbReference type="Gene3D" id="3.30.2350.10">
    <property type="entry name" value="Pseudouridine synthase"/>
    <property type="match status" value="1"/>
</dbReference>